<feature type="transmembrane region" description="Helical" evidence="5">
    <location>
        <begin position="428"/>
        <end position="452"/>
    </location>
</feature>
<evidence type="ECO:0000256" key="3">
    <source>
        <dbReference type="ARBA" id="ARBA00022989"/>
    </source>
</evidence>
<dbReference type="Pfam" id="PF07690">
    <property type="entry name" value="MFS_1"/>
    <property type="match status" value="1"/>
</dbReference>
<dbReference type="RefSeq" id="WP_242613736.1">
    <property type="nucleotide sequence ID" value="NZ_SGWQ01000013.1"/>
</dbReference>
<protein>
    <submittedName>
        <fullName evidence="7">MFS transporter</fullName>
    </submittedName>
</protein>
<feature type="transmembrane region" description="Helical" evidence="5">
    <location>
        <begin position="361"/>
        <end position="381"/>
    </location>
</feature>
<keyword evidence="8" id="KW-1185">Reference proteome</keyword>
<dbReference type="InterPro" id="IPR036259">
    <property type="entry name" value="MFS_trans_sf"/>
</dbReference>
<dbReference type="GO" id="GO:0022857">
    <property type="term" value="F:transmembrane transporter activity"/>
    <property type="evidence" value="ECO:0007669"/>
    <property type="project" value="InterPro"/>
</dbReference>
<dbReference type="PANTHER" id="PTHR42718:SF49">
    <property type="entry name" value="EXPORT PROTEIN"/>
    <property type="match status" value="1"/>
</dbReference>
<dbReference type="Gene3D" id="1.20.1720.10">
    <property type="entry name" value="Multidrug resistance protein D"/>
    <property type="match status" value="1"/>
</dbReference>
<reference evidence="7 8" key="1">
    <citation type="submission" date="2019-02" db="EMBL/GenBank/DDBJ databases">
        <title>Genomic Encyclopedia of Type Strains, Phase IV (KMG-IV): sequencing the most valuable type-strain genomes for metagenomic binning, comparative biology and taxonomic classification.</title>
        <authorList>
            <person name="Goeker M."/>
        </authorList>
    </citation>
    <scope>NUCLEOTIDE SEQUENCE [LARGE SCALE GENOMIC DNA]</scope>
    <source>
        <strain evidence="7 8">DSM 101727</strain>
    </source>
</reference>
<dbReference type="PROSITE" id="PS50850">
    <property type="entry name" value="MFS"/>
    <property type="match status" value="1"/>
</dbReference>
<dbReference type="SUPFAM" id="SSF103473">
    <property type="entry name" value="MFS general substrate transporter"/>
    <property type="match status" value="2"/>
</dbReference>
<keyword evidence="2 5" id="KW-0812">Transmembrane</keyword>
<evidence type="ECO:0000259" key="6">
    <source>
        <dbReference type="PROSITE" id="PS50850"/>
    </source>
</evidence>
<comment type="subcellular location">
    <subcellularLocation>
        <location evidence="1">Cell membrane</location>
        <topology evidence="1">Multi-pass membrane protein</topology>
    </subcellularLocation>
</comment>
<feature type="transmembrane region" description="Helical" evidence="5">
    <location>
        <begin position="268"/>
        <end position="287"/>
    </location>
</feature>
<evidence type="ECO:0000256" key="1">
    <source>
        <dbReference type="ARBA" id="ARBA00004651"/>
    </source>
</evidence>
<dbReference type="Proteomes" id="UP000294257">
    <property type="component" value="Unassembled WGS sequence"/>
</dbReference>
<gene>
    <name evidence="7" type="ORF">EV193_11321</name>
</gene>
<dbReference type="PANTHER" id="PTHR42718">
    <property type="entry name" value="MAJOR FACILITATOR SUPERFAMILY MULTIDRUG TRANSPORTER MFSC"/>
    <property type="match status" value="1"/>
</dbReference>
<feature type="transmembrane region" description="Helical" evidence="5">
    <location>
        <begin position="330"/>
        <end position="349"/>
    </location>
</feature>
<organism evidence="7 8">
    <name type="scientific">Herbihabitans rhizosphaerae</name>
    <dbReference type="NCBI Taxonomy" id="1872711"/>
    <lineage>
        <taxon>Bacteria</taxon>
        <taxon>Bacillati</taxon>
        <taxon>Actinomycetota</taxon>
        <taxon>Actinomycetes</taxon>
        <taxon>Pseudonocardiales</taxon>
        <taxon>Pseudonocardiaceae</taxon>
        <taxon>Herbihabitans</taxon>
    </lineage>
</organism>
<feature type="transmembrane region" description="Helical" evidence="5">
    <location>
        <begin position="79"/>
        <end position="98"/>
    </location>
</feature>
<evidence type="ECO:0000313" key="7">
    <source>
        <dbReference type="EMBL" id="RZS32180.1"/>
    </source>
</evidence>
<feature type="transmembrane region" description="Helical" evidence="5">
    <location>
        <begin position="293"/>
        <end position="318"/>
    </location>
</feature>
<evidence type="ECO:0000256" key="2">
    <source>
        <dbReference type="ARBA" id="ARBA00022692"/>
    </source>
</evidence>
<dbReference type="AlphaFoldDB" id="A0A4Q7KE38"/>
<dbReference type="InterPro" id="IPR020846">
    <property type="entry name" value="MFS_dom"/>
</dbReference>
<feature type="transmembrane region" description="Helical" evidence="5">
    <location>
        <begin position="401"/>
        <end position="422"/>
    </location>
</feature>
<sequence length="466" mass="46624">MATTSTSDRTRSTLVVSSASTFLVLANFAMALVIVPDTAASLGANAVGTTWIIGGISLGLSTVLLVAGSLADDHGRRRVFVIGAAAFALSSVICALAQDTAVFVIGRVLQGGASAAVMAAGLGLVGHAFPTGPARARATGLWGAMVGAGTAIGPLIAAALTELVSWRVAFWLVAVAAAALAIAGRLGVDESRSDVPRRLDLPGALTFAVGVGLLVTALTQARAGWGQPAVIVLLIAAVLLIAVFVVVERRVAEPMLDLALLRRPLFRAATLGALFNGIAVIGFISYTPTAMQIALGLTPVGSALVIGIWAGLSTVVALRSGRVQRISARIRLAVGLALCGAGELAMIGFTEHSDWVRLLPGFVIAGAGYGLTNAALGTLAVQSVPASSVAMGSGANNTARYVGSCVGFALTAAVIALAPATGSAPHEYAVGMTFAAVVAAALTLVGAALVGLSREPARVAAPSLAN</sequence>
<evidence type="ECO:0000256" key="5">
    <source>
        <dbReference type="SAM" id="Phobius"/>
    </source>
</evidence>
<keyword evidence="4 5" id="KW-0472">Membrane</keyword>
<feature type="transmembrane region" description="Helical" evidence="5">
    <location>
        <begin position="199"/>
        <end position="219"/>
    </location>
</feature>
<name>A0A4Q7KE38_9PSEU</name>
<keyword evidence="3 5" id="KW-1133">Transmembrane helix</keyword>
<dbReference type="InterPro" id="IPR011701">
    <property type="entry name" value="MFS"/>
</dbReference>
<feature type="transmembrane region" description="Helical" evidence="5">
    <location>
        <begin position="12"/>
        <end position="34"/>
    </location>
</feature>
<dbReference type="Gene3D" id="1.20.1250.20">
    <property type="entry name" value="MFS general substrate transporter like domains"/>
    <property type="match status" value="1"/>
</dbReference>
<feature type="transmembrane region" description="Helical" evidence="5">
    <location>
        <begin position="104"/>
        <end position="129"/>
    </location>
</feature>
<feature type="domain" description="Major facilitator superfamily (MFS) profile" evidence="6">
    <location>
        <begin position="13"/>
        <end position="458"/>
    </location>
</feature>
<proteinExistence type="predicted"/>
<evidence type="ECO:0000256" key="4">
    <source>
        <dbReference type="ARBA" id="ARBA00023136"/>
    </source>
</evidence>
<accession>A0A4Q7KE38</accession>
<dbReference type="GO" id="GO:0005886">
    <property type="term" value="C:plasma membrane"/>
    <property type="evidence" value="ECO:0007669"/>
    <property type="project" value="UniProtKB-SubCell"/>
</dbReference>
<evidence type="ECO:0000313" key="8">
    <source>
        <dbReference type="Proteomes" id="UP000294257"/>
    </source>
</evidence>
<feature type="transmembrane region" description="Helical" evidence="5">
    <location>
        <begin position="141"/>
        <end position="160"/>
    </location>
</feature>
<dbReference type="EMBL" id="SGWQ01000013">
    <property type="protein sequence ID" value="RZS32180.1"/>
    <property type="molecule type" value="Genomic_DNA"/>
</dbReference>
<feature type="transmembrane region" description="Helical" evidence="5">
    <location>
        <begin position="166"/>
        <end position="187"/>
    </location>
</feature>
<dbReference type="CDD" id="cd17321">
    <property type="entry name" value="MFS_MMR_MDR_like"/>
    <property type="match status" value="1"/>
</dbReference>
<feature type="transmembrane region" description="Helical" evidence="5">
    <location>
        <begin position="225"/>
        <end position="247"/>
    </location>
</feature>
<feature type="transmembrane region" description="Helical" evidence="5">
    <location>
        <begin position="46"/>
        <end position="67"/>
    </location>
</feature>
<comment type="caution">
    <text evidence="7">The sequence shown here is derived from an EMBL/GenBank/DDBJ whole genome shotgun (WGS) entry which is preliminary data.</text>
</comment>